<dbReference type="Gene3D" id="3.40.50.2000">
    <property type="entry name" value="Glycogen Phosphorylase B"/>
    <property type="match status" value="1"/>
</dbReference>
<dbReference type="PANTHER" id="PTHR48044">
    <property type="entry name" value="GLYCOSYLTRANSFERASE"/>
    <property type="match status" value="1"/>
</dbReference>
<evidence type="ECO:0008006" key="4">
    <source>
        <dbReference type="Google" id="ProtNLM"/>
    </source>
</evidence>
<keyword evidence="3" id="KW-1185">Reference proteome</keyword>
<dbReference type="AlphaFoldDB" id="A0A6A4H644"/>
<dbReference type="OrthoDB" id="5835829at2759"/>
<protein>
    <recommendedName>
        <fullName evidence="4">UDP-Glycosyltransferase/glycogen phosphorylase</fullName>
    </recommendedName>
</protein>
<evidence type="ECO:0000256" key="1">
    <source>
        <dbReference type="ARBA" id="ARBA00022679"/>
    </source>
</evidence>
<dbReference type="PANTHER" id="PTHR48044:SF21">
    <property type="entry name" value="GLYCOSYLTRANSFERASE"/>
    <property type="match status" value="1"/>
</dbReference>
<keyword evidence="1" id="KW-0808">Transferase</keyword>
<name>A0A6A4H644_9AGAR</name>
<dbReference type="Pfam" id="PF00201">
    <property type="entry name" value="UDPGT"/>
    <property type="match status" value="1"/>
</dbReference>
<dbReference type="Proteomes" id="UP000799118">
    <property type="component" value="Unassembled WGS sequence"/>
</dbReference>
<dbReference type="SUPFAM" id="SSF53756">
    <property type="entry name" value="UDP-Glycosyltransferase/glycogen phosphorylase"/>
    <property type="match status" value="1"/>
</dbReference>
<proteinExistence type="predicted"/>
<evidence type="ECO:0000313" key="3">
    <source>
        <dbReference type="Proteomes" id="UP000799118"/>
    </source>
</evidence>
<sequence length="216" mass="23963">MFTDSLQSNIINALERYGEAQTTYILFGKFLAPTREKIILSATILKTQQEPFIWSVQDLSVLPPKFEEEVKGFGVIVEWVDQIALLCHPDMGWNTVLETCTMGIPMLAWPIDHDQVHNAHLVTEISGSGITFPDNVVGLSNNKVLDHTSFKDALHDTFNLALHAPAGNQARVCAQQIGADLQGSIQDSNKARTPIDSLIDHIHYGSRTESKLNTKL</sequence>
<gene>
    <name evidence="2" type="ORF">BT96DRAFT_978857</name>
</gene>
<dbReference type="GO" id="GO:0008194">
    <property type="term" value="F:UDP-glycosyltransferase activity"/>
    <property type="evidence" value="ECO:0007669"/>
    <property type="project" value="InterPro"/>
</dbReference>
<organism evidence="2 3">
    <name type="scientific">Gymnopus androsaceus JB14</name>
    <dbReference type="NCBI Taxonomy" id="1447944"/>
    <lineage>
        <taxon>Eukaryota</taxon>
        <taxon>Fungi</taxon>
        <taxon>Dikarya</taxon>
        <taxon>Basidiomycota</taxon>
        <taxon>Agaricomycotina</taxon>
        <taxon>Agaricomycetes</taxon>
        <taxon>Agaricomycetidae</taxon>
        <taxon>Agaricales</taxon>
        <taxon>Marasmiineae</taxon>
        <taxon>Omphalotaceae</taxon>
        <taxon>Gymnopus</taxon>
    </lineage>
</organism>
<evidence type="ECO:0000313" key="2">
    <source>
        <dbReference type="EMBL" id="KAE9393672.1"/>
    </source>
</evidence>
<dbReference type="EMBL" id="ML769567">
    <property type="protein sequence ID" value="KAE9393672.1"/>
    <property type="molecule type" value="Genomic_DNA"/>
</dbReference>
<reference evidence="2" key="1">
    <citation type="journal article" date="2019" name="Environ. Microbiol.">
        <title>Fungal ecological strategies reflected in gene transcription - a case study of two litter decomposers.</title>
        <authorList>
            <person name="Barbi F."/>
            <person name="Kohler A."/>
            <person name="Barry K."/>
            <person name="Baskaran P."/>
            <person name="Daum C."/>
            <person name="Fauchery L."/>
            <person name="Ihrmark K."/>
            <person name="Kuo A."/>
            <person name="LaButti K."/>
            <person name="Lipzen A."/>
            <person name="Morin E."/>
            <person name="Grigoriev I.V."/>
            <person name="Henrissat B."/>
            <person name="Lindahl B."/>
            <person name="Martin F."/>
        </authorList>
    </citation>
    <scope>NUCLEOTIDE SEQUENCE</scope>
    <source>
        <strain evidence="2">JB14</strain>
    </source>
</reference>
<accession>A0A6A4H644</accession>
<dbReference type="InterPro" id="IPR002213">
    <property type="entry name" value="UDP_glucos_trans"/>
</dbReference>